<dbReference type="EMBL" id="QJNS01000064">
    <property type="protein sequence ID" value="RYO89994.1"/>
    <property type="molecule type" value="Genomic_DNA"/>
</dbReference>
<dbReference type="PANTHER" id="PTHR38165:SF1">
    <property type="entry name" value="GLUCANASE B"/>
    <property type="match status" value="1"/>
</dbReference>
<feature type="chain" id="PRO_5046956877" description="GH64 domain-containing protein" evidence="1">
    <location>
        <begin position="21"/>
        <end position="490"/>
    </location>
</feature>
<keyword evidence="4" id="KW-1185">Reference proteome</keyword>
<dbReference type="CDD" id="cd09220">
    <property type="entry name" value="GH64-GluB-like"/>
    <property type="match status" value="1"/>
</dbReference>
<dbReference type="Gene3D" id="2.60.110.10">
    <property type="entry name" value="Thaumatin"/>
    <property type="match status" value="1"/>
</dbReference>
<keyword evidence="1" id="KW-0732">Signal</keyword>
<accession>A0ABY0HGI5</accession>
<comment type="caution">
    <text evidence="3">The sequence shown here is derived from an EMBL/GenBank/DDBJ whole genome shotgun (WGS) entry which is preliminary data.</text>
</comment>
<feature type="signal peptide" evidence="1">
    <location>
        <begin position="1"/>
        <end position="20"/>
    </location>
</feature>
<organism evidence="3 4">
    <name type="scientific">Monosporascus cannonballus</name>
    <dbReference type="NCBI Taxonomy" id="155416"/>
    <lineage>
        <taxon>Eukaryota</taxon>
        <taxon>Fungi</taxon>
        <taxon>Dikarya</taxon>
        <taxon>Ascomycota</taxon>
        <taxon>Pezizomycotina</taxon>
        <taxon>Sordariomycetes</taxon>
        <taxon>Xylariomycetidae</taxon>
        <taxon>Xylariales</taxon>
        <taxon>Xylariales incertae sedis</taxon>
        <taxon>Monosporascus</taxon>
    </lineage>
</organism>
<feature type="domain" description="GH64" evidence="2">
    <location>
        <begin position="61"/>
        <end position="427"/>
    </location>
</feature>
<evidence type="ECO:0000259" key="2">
    <source>
        <dbReference type="PROSITE" id="PS52006"/>
    </source>
</evidence>
<proteinExistence type="predicted"/>
<reference evidence="3 4" key="1">
    <citation type="submission" date="2018-06" db="EMBL/GenBank/DDBJ databases">
        <title>Complete Genomes of Monosporascus.</title>
        <authorList>
            <person name="Robinson A.J."/>
            <person name="Natvig D.O."/>
        </authorList>
    </citation>
    <scope>NUCLEOTIDE SEQUENCE [LARGE SCALE GENOMIC DNA]</scope>
    <source>
        <strain evidence="3 4">CBS 609.92</strain>
    </source>
</reference>
<evidence type="ECO:0000256" key="1">
    <source>
        <dbReference type="SAM" id="SignalP"/>
    </source>
</evidence>
<evidence type="ECO:0000313" key="3">
    <source>
        <dbReference type="EMBL" id="RYO89994.1"/>
    </source>
</evidence>
<dbReference type="PROSITE" id="PS52006">
    <property type="entry name" value="GH64"/>
    <property type="match status" value="1"/>
</dbReference>
<gene>
    <name evidence="3" type="ORF">DL762_002943</name>
</gene>
<dbReference type="InterPro" id="IPR042517">
    <property type="entry name" value="Glyco_hydro_64_N_2"/>
</dbReference>
<dbReference type="InterPro" id="IPR037398">
    <property type="entry name" value="Glyco_hydro_64_fam"/>
</dbReference>
<dbReference type="Pfam" id="PF16483">
    <property type="entry name" value="Glyco_hydro_64"/>
    <property type="match status" value="1"/>
</dbReference>
<evidence type="ECO:0000313" key="4">
    <source>
        <dbReference type="Proteomes" id="UP000294003"/>
    </source>
</evidence>
<dbReference type="Proteomes" id="UP000294003">
    <property type="component" value="Unassembled WGS sequence"/>
</dbReference>
<dbReference type="PANTHER" id="PTHR38165">
    <property type="match status" value="1"/>
</dbReference>
<sequence>MRGLFGLAAAAAAFITQSLAVPIVVAPGDVTNLIITEHNTINGTHVPKFKAQAAKQAFAAGAPLTVSLTNNFGGSGGQLYAYVNGKDMTGAVVMLSNSGEWYYPDPAGSTIPVAVEADIAIPLNGPGEKTEIAIPDYIESGRIWVAEGELTFFTVMDGNGLPQLVEPSAANPEDPSAGINWGFVELTNTADAGIWANISFVDFVGLILSMSLTLGSGETQTVKGLRGDALPLICDELAAQTAIDGQPWDQMCVRDGSGNPLRVMAPNMYVASNPGAQDGYYDEYVEQVWAKYSAEDLIINTQAAPGEVACRVDAGSDELRCDGDNRGYPRPTVVDIWGCNSGPFAISEEDNDVHVAVVPRLCAAFHRTTLLAEGGNVQPGPASDTYYAEDPTSHYARVVHKYEVDGRGYAFSYDDVNPDGENAAGVVSGPDPRVLEVFIGGTLSNRTSLRRAPRHKKLTKLAVAMITAVKADEKPYESRLSPFYKSLDPM</sequence>
<dbReference type="InterPro" id="IPR037176">
    <property type="entry name" value="Osmotin/thaumatin-like_sf"/>
</dbReference>
<dbReference type="InterPro" id="IPR032477">
    <property type="entry name" value="Glyco_hydro_64"/>
</dbReference>
<dbReference type="Gene3D" id="3.30.920.50">
    <property type="entry name" value="Beta-1,3-glucanase, C-terminal domain"/>
    <property type="match status" value="1"/>
</dbReference>
<protein>
    <recommendedName>
        <fullName evidence="2">GH64 domain-containing protein</fullName>
    </recommendedName>
</protein>
<name>A0ABY0HGI5_9PEZI</name>